<keyword evidence="2" id="KW-1185">Reference proteome</keyword>
<accession>K0ZK81</accession>
<evidence type="ECO:0000313" key="1">
    <source>
        <dbReference type="EMBL" id="EJZ88220.1"/>
    </source>
</evidence>
<organism evidence="1 2">
    <name type="scientific">Schaalia turicensis ACS-279-V-Col4</name>
    <dbReference type="NCBI Taxonomy" id="883077"/>
    <lineage>
        <taxon>Bacteria</taxon>
        <taxon>Bacillati</taxon>
        <taxon>Actinomycetota</taxon>
        <taxon>Actinomycetes</taxon>
        <taxon>Actinomycetales</taxon>
        <taxon>Actinomycetaceae</taxon>
        <taxon>Schaalia</taxon>
    </lineage>
</organism>
<proteinExistence type="predicted"/>
<dbReference type="AlphaFoldDB" id="K0ZK81"/>
<gene>
    <name evidence="1" type="ORF">HMPREF9241_00081</name>
</gene>
<dbReference type="RefSeq" id="WP_006680288.1">
    <property type="nucleotide sequence ID" value="NZ_JH815208.1"/>
</dbReference>
<protein>
    <submittedName>
        <fullName evidence="1">Uncharacterized protein</fullName>
    </submittedName>
</protein>
<comment type="caution">
    <text evidence="1">The sequence shown here is derived from an EMBL/GenBank/DDBJ whole genome shotgun (WGS) entry which is preliminary data.</text>
</comment>
<sequence>MLDILERFMDRFALASFFYSHAIARADGEQARWGLKKKSR</sequence>
<reference evidence="1 2" key="1">
    <citation type="submission" date="2012-07" db="EMBL/GenBank/DDBJ databases">
        <title>The Genome Sequence of Actinomyces turicensis ACS-279-V-COL4.</title>
        <authorList>
            <consortium name="The Broad Institute Genome Sequencing Platform"/>
            <person name="Earl A."/>
            <person name="Ward D."/>
            <person name="Feldgarden M."/>
            <person name="Gevers D."/>
            <person name="Saerens B."/>
            <person name="Vaneechoutte M."/>
            <person name="Walker B."/>
            <person name="Young S.K."/>
            <person name="Zeng Q."/>
            <person name="Gargeya S."/>
            <person name="Fitzgerald M."/>
            <person name="Haas B."/>
            <person name="Abouelleil A."/>
            <person name="Alvarado L."/>
            <person name="Arachchi H.M."/>
            <person name="Berlin A."/>
            <person name="Chapman S.B."/>
            <person name="Goldberg J."/>
            <person name="Griggs A."/>
            <person name="Gujja S."/>
            <person name="Hansen M."/>
            <person name="Howarth C."/>
            <person name="Imamovic A."/>
            <person name="Larimer J."/>
            <person name="McCowen C."/>
            <person name="Montmayeur A."/>
            <person name="Murphy C."/>
            <person name="Neiman D."/>
            <person name="Pearson M."/>
            <person name="Priest M."/>
            <person name="Roberts A."/>
            <person name="Saif S."/>
            <person name="Shea T."/>
            <person name="Sisk P."/>
            <person name="Sykes S."/>
            <person name="Wortman J."/>
            <person name="Nusbaum C."/>
            <person name="Birren B."/>
        </authorList>
    </citation>
    <scope>NUCLEOTIDE SEQUENCE [LARGE SCALE GENOMIC DNA]</scope>
    <source>
        <strain evidence="1 2">ACS-279-V-Col4</strain>
    </source>
</reference>
<evidence type="ECO:0000313" key="2">
    <source>
        <dbReference type="Proteomes" id="UP000003994"/>
    </source>
</evidence>
<dbReference type="PATRIC" id="fig|883077.3.peg.78"/>
<name>K0ZK81_9ACTO</name>
<dbReference type="Proteomes" id="UP000003994">
    <property type="component" value="Unassembled WGS sequence"/>
</dbReference>
<dbReference type="EMBL" id="AGWQ01000002">
    <property type="protein sequence ID" value="EJZ88220.1"/>
    <property type="molecule type" value="Genomic_DNA"/>
</dbReference>
<dbReference type="HOGENOM" id="CLU_3283627_0_0_11"/>